<gene>
    <name evidence="2" type="ORF">INP94_01725</name>
</gene>
<reference evidence="2 3" key="1">
    <citation type="submission" date="2020-10" db="EMBL/GenBank/DDBJ databases">
        <title>Genomic diversity and antimicrobial resistance of Haemophilus colonising the airways of young children with cystic fibrosis.</title>
        <authorList>
            <person name="Watts S.C."/>
            <person name="Judd L.M."/>
            <person name="Carzino R."/>
            <person name="Ranganathan S."/>
            <person name="Holt K.E."/>
        </authorList>
    </citation>
    <scope>NUCLEOTIDE SEQUENCE [LARGE SCALE GENOMIC DNA]</scope>
    <source>
        <strain evidence="2 3">M1C137_2</strain>
    </source>
</reference>
<feature type="domain" description="Thoeris protein ThsB TIR-like" evidence="1">
    <location>
        <begin position="6"/>
        <end position="101"/>
    </location>
</feature>
<dbReference type="Proteomes" id="UP000595009">
    <property type="component" value="Chromosome"/>
</dbReference>
<accession>A0A7M1NXG6</accession>
<sequence length="162" mass="18952">MMRKVFYSFHYEKDVFRVQQVRNIGKLEGNPPATPNTWEEIKRKGDKEIQKWIDENLAGKSCLVVLIGEDTAKRKWVKYEIKKAWNEGKGVLGIYIHNLKDPKSGKCEKGRNPFEQFEFEDGSKLSNIVNCYDPKSSDAYNDIADNIEEWIEKAISIREKYK</sequence>
<dbReference type="SUPFAM" id="SSF52206">
    <property type="entry name" value="Hypothetical protein MTH538"/>
    <property type="match status" value="1"/>
</dbReference>
<dbReference type="EMBL" id="CP063120">
    <property type="protein sequence ID" value="QOR17636.1"/>
    <property type="molecule type" value="Genomic_DNA"/>
</dbReference>
<dbReference type="InterPro" id="IPR015032">
    <property type="entry name" value="ThsB__TIR-like_domain"/>
</dbReference>
<organism evidence="2 3">
    <name type="scientific">Haemophilus parainfluenzae</name>
    <dbReference type="NCBI Taxonomy" id="729"/>
    <lineage>
        <taxon>Bacteria</taxon>
        <taxon>Pseudomonadati</taxon>
        <taxon>Pseudomonadota</taxon>
        <taxon>Gammaproteobacteria</taxon>
        <taxon>Pasteurellales</taxon>
        <taxon>Pasteurellaceae</taxon>
        <taxon>Haemophilus</taxon>
    </lineage>
</organism>
<dbReference type="Pfam" id="PF08937">
    <property type="entry name" value="ThsB_TIR"/>
    <property type="match status" value="1"/>
</dbReference>
<protein>
    <submittedName>
        <fullName evidence="2">TIR domain-containing protein</fullName>
    </submittedName>
</protein>
<dbReference type="AlphaFoldDB" id="A0A7M1NXG6"/>
<name>A0A7M1NXG6_HAEPA</name>
<evidence type="ECO:0000259" key="1">
    <source>
        <dbReference type="Pfam" id="PF08937"/>
    </source>
</evidence>
<dbReference type="RefSeq" id="WP_197543840.1">
    <property type="nucleotide sequence ID" value="NZ_CP063120.1"/>
</dbReference>
<dbReference type="Gene3D" id="3.40.50.9200">
    <property type="entry name" value="Hypothetical protein MTH538"/>
    <property type="match status" value="1"/>
</dbReference>
<dbReference type="InterPro" id="IPR036490">
    <property type="entry name" value="ThsB_TIR-like_sf"/>
</dbReference>
<evidence type="ECO:0000313" key="3">
    <source>
        <dbReference type="Proteomes" id="UP000595009"/>
    </source>
</evidence>
<proteinExistence type="predicted"/>
<evidence type="ECO:0000313" key="2">
    <source>
        <dbReference type="EMBL" id="QOR17636.1"/>
    </source>
</evidence>